<feature type="transmembrane region" description="Helical" evidence="5">
    <location>
        <begin position="710"/>
        <end position="729"/>
    </location>
</feature>
<evidence type="ECO:0000256" key="4">
    <source>
        <dbReference type="SAM" id="MobiDB-lite"/>
    </source>
</evidence>
<feature type="compositionally biased region" description="Basic and acidic residues" evidence="4">
    <location>
        <begin position="162"/>
        <end position="180"/>
    </location>
</feature>
<organism evidence="7 8">
    <name type="scientific">Symbiodinium microadriaticum</name>
    <name type="common">Dinoflagellate</name>
    <name type="synonym">Zooxanthella microadriatica</name>
    <dbReference type="NCBI Taxonomy" id="2951"/>
    <lineage>
        <taxon>Eukaryota</taxon>
        <taxon>Sar</taxon>
        <taxon>Alveolata</taxon>
        <taxon>Dinophyceae</taxon>
        <taxon>Suessiales</taxon>
        <taxon>Symbiodiniaceae</taxon>
        <taxon>Symbiodinium</taxon>
    </lineage>
</organism>
<feature type="transmembrane region" description="Helical" evidence="5">
    <location>
        <begin position="608"/>
        <end position="628"/>
    </location>
</feature>
<dbReference type="Gene3D" id="3.30.750.24">
    <property type="entry name" value="STAS domain"/>
    <property type="match status" value="1"/>
</dbReference>
<evidence type="ECO:0000256" key="5">
    <source>
        <dbReference type="SAM" id="Phobius"/>
    </source>
</evidence>
<accession>A0A1Q9DP12</accession>
<dbReference type="PANTHER" id="PTHR30344">
    <property type="entry name" value="6-PHOSPHOGLUCONOLACTONASE-RELATED"/>
    <property type="match status" value="1"/>
</dbReference>
<keyword evidence="5" id="KW-0812">Transmembrane</keyword>
<dbReference type="InterPro" id="IPR002125">
    <property type="entry name" value="CMP_dCMP_dom"/>
</dbReference>
<dbReference type="Pfam" id="PF00383">
    <property type="entry name" value="dCMP_cyt_deam_1"/>
    <property type="match status" value="1"/>
</dbReference>
<comment type="similarity">
    <text evidence="1">Belongs to the cycloisomerase 2 family.</text>
</comment>
<dbReference type="Proteomes" id="UP000186817">
    <property type="component" value="Unassembled WGS sequence"/>
</dbReference>
<dbReference type="InterPro" id="IPR015943">
    <property type="entry name" value="WD40/YVTN_repeat-like_dom_sf"/>
</dbReference>
<dbReference type="SUPFAM" id="SSF53927">
    <property type="entry name" value="Cytidine deaminase-like"/>
    <property type="match status" value="1"/>
</dbReference>
<name>A0A1Q9DP12_SYMMI</name>
<dbReference type="InterPro" id="IPR050282">
    <property type="entry name" value="Cycloisomerase_2"/>
</dbReference>
<gene>
    <name evidence="7" type="ORF">AK812_SmicGene20806</name>
</gene>
<feature type="region of interest" description="Disordered" evidence="4">
    <location>
        <begin position="159"/>
        <end position="191"/>
    </location>
</feature>
<proteinExistence type="inferred from homology"/>
<feature type="region of interest" description="Disordered" evidence="4">
    <location>
        <begin position="1592"/>
        <end position="1623"/>
    </location>
</feature>
<dbReference type="CDD" id="cd01285">
    <property type="entry name" value="nucleoside_deaminase"/>
    <property type="match status" value="1"/>
</dbReference>
<evidence type="ECO:0000259" key="6">
    <source>
        <dbReference type="PROSITE" id="PS51747"/>
    </source>
</evidence>
<keyword evidence="2" id="KW-0479">Metal-binding</keyword>
<keyword evidence="8" id="KW-1185">Reference proteome</keyword>
<feature type="transmembrane region" description="Helical" evidence="5">
    <location>
        <begin position="445"/>
        <end position="462"/>
    </location>
</feature>
<dbReference type="GO" id="GO:0017057">
    <property type="term" value="F:6-phosphogluconolactonase activity"/>
    <property type="evidence" value="ECO:0007669"/>
    <property type="project" value="TreeGrafter"/>
</dbReference>
<dbReference type="Gene3D" id="2.130.10.10">
    <property type="entry name" value="YVTN repeat-like/Quinoprotein amine dehydrogenase"/>
    <property type="match status" value="2"/>
</dbReference>
<evidence type="ECO:0000313" key="7">
    <source>
        <dbReference type="EMBL" id="OLP96912.1"/>
    </source>
</evidence>
<dbReference type="InterPro" id="IPR016193">
    <property type="entry name" value="Cytidine_deaminase-like"/>
</dbReference>
<dbReference type="InterPro" id="IPR019405">
    <property type="entry name" value="Lactonase_7-beta_prop"/>
</dbReference>
<dbReference type="InterPro" id="IPR016192">
    <property type="entry name" value="APOBEC/CMP_deaminase_Zn-bd"/>
</dbReference>
<dbReference type="PANTHER" id="PTHR30344:SF1">
    <property type="entry name" value="6-PHOSPHOGLUCONOLACTONASE"/>
    <property type="match status" value="1"/>
</dbReference>
<feature type="transmembrane region" description="Helical" evidence="5">
    <location>
        <begin position="542"/>
        <end position="559"/>
    </location>
</feature>
<sequence>MADRLAPITAFATSRRHQLIVISCYTRFDNLAHGPRGKEAKKSLYTFWMDTSDGQLVLLSVVQAGQIPAPGASRASLRVIQSGTESVAENGKIDAWSVNPKTGQLANIGSFDAGGTSTCYITLDKACENMLVVNYWNATIGVFALDKATGAVSCRRSLFDPNEGRPMKARHDAHVNHSENDPSAQQERQADPHSHAVILDPFYGRIAYVPDLGMDLIRQFYYDPEAGELTAAGTMSSGPPVEKAGLGSKLLTSFLTATPITLISLASCVSYAHLMEPITFHKVPQLSVSFLSSASIFSAGFANLIHNLASNCPFLITCPDITFTLFLQAGQRSISHLAEAGHSTAFVALHLHALLLGMVLWSCGWFTPRIMASLRYLPYPVVAGFLAMIGAAVIMGALKPLGSLYQILLGDPDNESRHLATLIAVLFASTVLGLKLYGVRTSNSAPLLIIVMLASFYGWAGMTGHSKVDLAELGWLSPPSTNSEPPVGIFLGWSWPADLQYVMPSFDSLLLLLVATIMRALTVIAIESALADEPYSVDGEMWKLGLATAFGGLVGGVPMNATSAMTDLNKEGVKGDPRSAFYTAVIISALHLLMWGSGFPLVDYLPRFLLGGLLMQMGGGMLLDWAVLVTRRVQWSGTVVIWAMVGISVFSDITHGIALGLVLAVGFISLRLTKLEVLKYHVTGIHFRSGALYSDGQRSILKKYGDRTQVVGLTGFVFEGVAIAFATYLKEVVRGSQDLKTLVIDCAACQGMNDSACSHFLKVAQMCASKDVALVFCSLSPYDEMLLLSWNLAPYGCRIVPSVSEALEDAEHDTLRDLLQPVTPTLRTGGNEPKIQALERWLGKGTVQELLGIGEFCVFETNEVISGQDAIIDALLITVPGFSDVQIEVQTGTQNKPARLLRTSHGAVCPAEALIGSHCRGRWVANDETVGFLIKPVQALKSSSKRHAFATLSSIALHQQMLQTDQLSALYTLSKGGGWRGVTFDASTSKRPVKALEGFGPRLRSSHAKRKEFARVGSRATAAESSFDVGKLSTPPAKDRPRAATNTADDEIPVAAVLDFQRFVSSSGRPSLGSAEADEVIDKAESTRTLSDNVVFNRYSVSQNLNLMGSMATLAELDFEEQPQCRKALGPRYIEFHPTLPICYVVNELASDISVFEFDHEATEAIIKAGRPGAAQAQPTLRLVQSVRTIPDAFPGEANTCGRVAVHSSGNFVLVSNRGHDSITVFRVHYTHGHRGLLSVAVTQHTRGATPRHFQFDSSGQWLITANQDSDNISVFRFNLATGKLEWTGNEYEVPSPNFVCNVVPHQQMAGYDKASAALSKADEALLRHAIECSRRAVKNGNHPFGCVIVVRKSDGDVVETIDAENRVVTDNDPSAHAEMCGVRLLGTAAAAARESKRFDGCSFELFTSTEPCVMCCGAIYWSFMIDRVVYACPEAGLARHAGDDFLASCRETLAKGKRPIKVEGPFLAEEAEQLHAEFWPGFLASLGEVFRGGPEIKPLSGRRSPFVHLFTWLNLDFSSMRQPQKHLDPAEICGADVSLSSWHLNIPIFRRLDKVAEHEKGAVLSLARTWWGFAENAPKVLKTVRLNGLVPLQTDRPGPPRPSTSASTSVFDDRPGPSEALASEPITDIGFEVLRAAARGSGSHMQGASQRSPTTVEGGFVRAVKPLPGSCKIFRLRPGMSAGQPSRHYGTWLRQSVSHGEE</sequence>
<dbReference type="EMBL" id="LSRX01000452">
    <property type="protein sequence ID" value="OLP96912.1"/>
    <property type="molecule type" value="Genomic_DNA"/>
</dbReference>
<keyword evidence="5" id="KW-0472">Membrane</keyword>
<evidence type="ECO:0000313" key="8">
    <source>
        <dbReference type="Proteomes" id="UP000186817"/>
    </source>
</evidence>
<dbReference type="InterPro" id="IPR011048">
    <property type="entry name" value="Haem_d1_sf"/>
</dbReference>
<feature type="transmembrane region" description="Helical" evidence="5">
    <location>
        <begin position="579"/>
        <end position="596"/>
    </location>
</feature>
<keyword evidence="3" id="KW-0862">Zinc</keyword>
<dbReference type="PROSITE" id="PS00903">
    <property type="entry name" value="CYT_DCMP_DEAMINASES_1"/>
    <property type="match status" value="1"/>
</dbReference>
<feature type="transmembrane region" description="Helical" evidence="5">
    <location>
        <begin position="250"/>
        <end position="274"/>
    </location>
</feature>
<evidence type="ECO:0000256" key="2">
    <source>
        <dbReference type="ARBA" id="ARBA00022723"/>
    </source>
</evidence>
<comment type="caution">
    <text evidence="7">The sequence shown here is derived from an EMBL/GenBank/DDBJ whole genome shotgun (WGS) entry which is preliminary data.</text>
</comment>
<dbReference type="Pfam" id="PF01740">
    <property type="entry name" value="STAS"/>
    <property type="match status" value="1"/>
</dbReference>
<evidence type="ECO:0000256" key="3">
    <source>
        <dbReference type="ARBA" id="ARBA00022833"/>
    </source>
</evidence>
<keyword evidence="5" id="KW-1133">Transmembrane helix</keyword>
<dbReference type="SUPFAM" id="SSF52091">
    <property type="entry name" value="SpoIIaa-like"/>
    <property type="match status" value="1"/>
</dbReference>
<dbReference type="PROSITE" id="PS51747">
    <property type="entry name" value="CYT_DCMP_DEAMINASES_2"/>
    <property type="match status" value="1"/>
</dbReference>
<feature type="transmembrane region" description="Helical" evidence="5">
    <location>
        <begin position="640"/>
        <end position="670"/>
    </location>
</feature>
<feature type="domain" description="CMP/dCMP-type deaminase" evidence="6">
    <location>
        <begin position="1321"/>
        <end position="1446"/>
    </location>
</feature>
<protein>
    <submittedName>
        <fullName evidence="7">Putative cytosine deaminase</fullName>
    </submittedName>
</protein>
<evidence type="ECO:0000256" key="1">
    <source>
        <dbReference type="ARBA" id="ARBA00005564"/>
    </source>
</evidence>
<feature type="transmembrane region" description="Helical" evidence="5">
    <location>
        <begin position="509"/>
        <end position="530"/>
    </location>
</feature>
<feature type="transmembrane region" description="Helical" evidence="5">
    <location>
        <begin position="286"/>
        <end position="305"/>
    </location>
</feature>
<dbReference type="GO" id="GO:0008270">
    <property type="term" value="F:zinc ion binding"/>
    <property type="evidence" value="ECO:0007669"/>
    <property type="project" value="InterPro"/>
</dbReference>
<feature type="transmembrane region" description="Helical" evidence="5">
    <location>
        <begin position="345"/>
        <end position="367"/>
    </location>
</feature>
<dbReference type="InterPro" id="IPR002645">
    <property type="entry name" value="STAS_dom"/>
</dbReference>
<dbReference type="Gene3D" id="3.40.140.10">
    <property type="entry name" value="Cytidine Deaminase, domain 2"/>
    <property type="match status" value="1"/>
</dbReference>
<reference evidence="7 8" key="1">
    <citation type="submission" date="2016-02" db="EMBL/GenBank/DDBJ databases">
        <title>Genome analysis of coral dinoflagellate symbionts highlights evolutionary adaptations to a symbiotic lifestyle.</title>
        <authorList>
            <person name="Aranda M."/>
            <person name="Li Y."/>
            <person name="Liew Y.J."/>
            <person name="Baumgarten S."/>
            <person name="Simakov O."/>
            <person name="Wilson M."/>
            <person name="Piel J."/>
            <person name="Ashoor H."/>
            <person name="Bougouffa S."/>
            <person name="Bajic V.B."/>
            <person name="Ryu T."/>
            <person name="Ravasi T."/>
            <person name="Bayer T."/>
            <person name="Micklem G."/>
            <person name="Kim H."/>
            <person name="Bhak J."/>
            <person name="Lajeunesse T.C."/>
            <person name="Voolstra C.R."/>
        </authorList>
    </citation>
    <scope>NUCLEOTIDE SEQUENCE [LARGE SCALE GENOMIC DNA]</scope>
    <source>
        <strain evidence="7 8">CCMP2467</strain>
    </source>
</reference>
<feature type="region of interest" description="Disordered" evidence="4">
    <location>
        <begin position="1025"/>
        <end position="1048"/>
    </location>
</feature>
<dbReference type="SUPFAM" id="SSF51004">
    <property type="entry name" value="C-terminal (heme d1) domain of cytochrome cd1-nitrite reductase"/>
    <property type="match status" value="1"/>
</dbReference>
<dbReference type="OrthoDB" id="9972196at2759"/>
<dbReference type="Pfam" id="PF10282">
    <property type="entry name" value="Lactonase"/>
    <property type="match status" value="2"/>
</dbReference>
<feature type="transmembrane region" description="Helical" evidence="5">
    <location>
        <begin position="379"/>
        <end position="398"/>
    </location>
</feature>
<feature type="transmembrane region" description="Helical" evidence="5">
    <location>
        <begin position="418"/>
        <end position="438"/>
    </location>
</feature>
<dbReference type="InterPro" id="IPR036513">
    <property type="entry name" value="STAS_dom_sf"/>
</dbReference>